<dbReference type="AlphaFoldDB" id="A0A1F5FG53"/>
<evidence type="ECO:0000313" key="3">
    <source>
        <dbReference type="Proteomes" id="UP000176682"/>
    </source>
</evidence>
<organism evidence="2 3">
    <name type="scientific">Candidatus Collierbacteria bacterium RIFOXYB1_FULL_49_13</name>
    <dbReference type="NCBI Taxonomy" id="1817728"/>
    <lineage>
        <taxon>Bacteria</taxon>
        <taxon>Candidatus Collieribacteriota</taxon>
    </lineage>
</organism>
<dbReference type="SUPFAM" id="SSF47413">
    <property type="entry name" value="lambda repressor-like DNA-binding domains"/>
    <property type="match status" value="1"/>
</dbReference>
<keyword evidence="1" id="KW-1133">Transmembrane helix</keyword>
<evidence type="ECO:0008006" key="4">
    <source>
        <dbReference type="Google" id="ProtNLM"/>
    </source>
</evidence>
<dbReference type="Gene3D" id="2.60.40.10">
    <property type="entry name" value="Immunoglobulins"/>
    <property type="match status" value="1"/>
</dbReference>
<dbReference type="EMBL" id="MFAM01000040">
    <property type="protein sequence ID" value="OGD78620.1"/>
    <property type="molecule type" value="Genomic_DNA"/>
</dbReference>
<dbReference type="InterPro" id="IPR013783">
    <property type="entry name" value="Ig-like_fold"/>
</dbReference>
<dbReference type="PANTHER" id="PTHR34475:SF1">
    <property type="entry name" value="CYTOSKELETON PROTEIN RODZ"/>
    <property type="match status" value="1"/>
</dbReference>
<dbReference type="Pfam" id="PF13413">
    <property type="entry name" value="HTH_25"/>
    <property type="match status" value="1"/>
</dbReference>
<sequence>MKTIGEILREARTEKRLTLEEVSRFTRIEIKYLKALEDNHFDLLPPTTFTKGFIRNYAKAVGKSPDDLIAIYRRDYDGSHKTHAPSADSLLPVKPGLLHSIPISRATILGLIAFVFVFTGYLAFQYRALITPPPLTITKPAASSVVTSPVTIQGKTTPDCIVQINDDTNVNPDQSGIFTTQLPYSPGAHSLTITAINRFGKKATTKLDITVISQN</sequence>
<dbReference type="Proteomes" id="UP000176682">
    <property type="component" value="Unassembled WGS sequence"/>
</dbReference>
<reference evidence="2 3" key="1">
    <citation type="journal article" date="2016" name="Nat. Commun.">
        <title>Thousands of microbial genomes shed light on interconnected biogeochemical processes in an aquifer system.</title>
        <authorList>
            <person name="Anantharaman K."/>
            <person name="Brown C.T."/>
            <person name="Hug L.A."/>
            <person name="Sharon I."/>
            <person name="Castelle C.J."/>
            <person name="Probst A.J."/>
            <person name="Thomas B.C."/>
            <person name="Singh A."/>
            <person name="Wilkins M.J."/>
            <person name="Karaoz U."/>
            <person name="Brodie E.L."/>
            <person name="Williams K.H."/>
            <person name="Hubbard S.S."/>
            <person name="Banfield J.F."/>
        </authorList>
    </citation>
    <scope>NUCLEOTIDE SEQUENCE [LARGE SCALE GENOMIC DNA]</scope>
</reference>
<proteinExistence type="predicted"/>
<dbReference type="InterPro" id="IPR050400">
    <property type="entry name" value="Bact_Cytoskel_RodZ"/>
</dbReference>
<evidence type="ECO:0000256" key="1">
    <source>
        <dbReference type="SAM" id="Phobius"/>
    </source>
</evidence>
<keyword evidence="1" id="KW-0472">Membrane</keyword>
<gene>
    <name evidence="2" type="ORF">A2368_01155</name>
</gene>
<keyword evidence="1" id="KW-0812">Transmembrane</keyword>
<accession>A0A1F5FG53</accession>
<dbReference type="InterPro" id="IPR010982">
    <property type="entry name" value="Lambda_DNA-bd_dom_sf"/>
</dbReference>
<comment type="caution">
    <text evidence="2">The sequence shown here is derived from an EMBL/GenBank/DDBJ whole genome shotgun (WGS) entry which is preliminary data.</text>
</comment>
<protein>
    <recommendedName>
        <fullName evidence="4">HTH cro/C1-type domain-containing protein</fullName>
    </recommendedName>
</protein>
<evidence type="ECO:0000313" key="2">
    <source>
        <dbReference type="EMBL" id="OGD78620.1"/>
    </source>
</evidence>
<name>A0A1F5FG53_9BACT</name>
<feature type="transmembrane region" description="Helical" evidence="1">
    <location>
        <begin position="106"/>
        <end position="124"/>
    </location>
</feature>
<dbReference type="Gene3D" id="1.10.260.40">
    <property type="entry name" value="lambda repressor-like DNA-binding domains"/>
    <property type="match status" value="1"/>
</dbReference>
<dbReference type="GO" id="GO:0003677">
    <property type="term" value="F:DNA binding"/>
    <property type="evidence" value="ECO:0007669"/>
    <property type="project" value="InterPro"/>
</dbReference>
<dbReference type="PANTHER" id="PTHR34475">
    <property type="match status" value="1"/>
</dbReference>